<evidence type="ECO:0000313" key="3">
    <source>
        <dbReference type="EMBL" id="KAE9095231.1"/>
    </source>
</evidence>
<dbReference type="Proteomes" id="UP000433483">
    <property type="component" value="Unassembled WGS sequence"/>
</dbReference>
<dbReference type="Proteomes" id="UP000429523">
    <property type="component" value="Unassembled WGS sequence"/>
</dbReference>
<accession>A0A6A3EJS9</accession>
<dbReference type="EMBL" id="QXFZ01001182">
    <property type="protein sequence ID" value="KAE9095231.1"/>
    <property type="molecule type" value="Genomic_DNA"/>
</dbReference>
<evidence type="ECO:0000313" key="10">
    <source>
        <dbReference type="Proteomes" id="UP000437068"/>
    </source>
</evidence>
<dbReference type="Proteomes" id="UP000441208">
    <property type="component" value="Unassembled WGS sequence"/>
</dbReference>
<comment type="caution">
    <text evidence="2">The sequence shown here is derived from an EMBL/GenBank/DDBJ whole genome shotgun (WGS) entry which is preliminary data.</text>
</comment>
<sequence>MSRDPVPDPIAQREPSPSRPTPPRRKSKKKKTSSTTKKSRGWGPFQSVLKERSVDFNLTLDVQNLQQQVRDLITLRDVLSTRSMLQRHSPNGSLFHVVKEYFHVFRTGWAVQESGRKRLVGEQHQRQFLHSVMDPEVDVDVDNGLRGPDVMAEQIIMYSTFIKFIRTTLQSYDIVAADDSIVIKTHARLRFQVLRKTIEKIFPHVIGDECLVAQLVGQEVEPAIGLTFFFNSDGKCCRYEMDMDFVGAFASIVKDPVKLEILLGRALIAENCMFGVLKEPRYPQIQAGTLLESALEDERSRLVGELEKLRNCTKSDAGVLHGPSVFVPTKVTHIHNDALFQRIVDDYYLVFENGYRSTDNQEHVQADFISQIFVPSGMEDPHKGGKYVQTRWRVLCECFDVLEFKQTSVSSIEYNDQEDMCVIRSRASYTLQLTLRSLELVFPHVLSNRSLVIALAGSLIVVPSQLMFTIETETGLVAHVEERMDFVGAIAALLQNREAVSFVMSQAQLSLDGVSCFSPYPVTPILSSPPPIAPREMATSFDVSEKRATGACTMTMAGIFHA</sequence>
<evidence type="ECO:0000313" key="8">
    <source>
        <dbReference type="Proteomes" id="UP000429523"/>
    </source>
</evidence>
<dbReference type="EMBL" id="QXGB01001200">
    <property type="protein sequence ID" value="KAE9195101.1"/>
    <property type="molecule type" value="Genomic_DNA"/>
</dbReference>
<gene>
    <name evidence="7" type="ORF">PF001_g17682</name>
    <name evidence="6" type="ORF">PF002_g18766</name>
    <name evidence="5" type="ORF">PF005_g17417</name>
    <name evidence="4" type="ORF">PF006_g16245</name>
    <name evidence="3" type="ORF">PF007_g17448</name>
    <name evidence="2" type="ORF">PF009_g18430</name>
</gene>
<evidence type="ECO:0000313" key="11">
    <source>
        <dbReference type="Proteomes" id="UP000440367"/>
    </source>
</evidence>
<reference evidence="8 9" key="1">
    <citation type="submission" date="2018-08" db="EMBL/GenBank/DDBJ databases">
        <title>Genomic investigation of the strawberry pathogen Phytophthora fragariae indicates pathogenicity is determined by transcriptional variation in three key races.</title>
        <authorList>
            <person name="Adams T.M."/>
            <person name="Armitage A.D."/>
            <person name="Sobczyk M.K."/>
            <person name="Bates H.J."/>
            <person name="Dunwell J.M."/>
            <person name="Nellist C.F."/>
            <person name="Harrison R.J."/>
        </authorList>
    </citation>
    <scope>NUCLEOTIDE SEQUENCE [LARGE SCALE GENOMIC DNA]</scope>
    <source>
        <strain evidence="7 10">A4</strain>
        <strain evidence="6 11">BC-1</strain>
        <strain evidence="5 9">NOV-27</strain>
        <strain evidence="4 12">NOV-5</strain>
        <strain evidence="3 13">NOV-71</strain>
        <strain evidence="2 8">NOV-9</strain>
    </source>
</reference>
<proteinExistence type="predicted"/>
<evidence type="ECO:0000313" key="6">
    <source>
        <dbReference type="EMBL" id="KAE9210667.1"/>
    </source>
</evidence>
<evidence type="ECO:0000313" key="7">
    <source>
        <dbReference type="EMBL" id="KAE9294648.1"/>
    </source>
</evidence>
<keyword evidence="9" id="KW-1185">Reference proteome</keyword>
<dbReference type="EMBL" id="QXGD01001251">
    <property type="protein sequence ID" value="KAE9210667.1"/>
    <property type="molecule type" value="Genomic_DNA"/>
</dbReference>
<dbReference type="OrthoDB" id="103359at2759"/>
<dbReference type="EMBL" id="QXGF01001232">
    <property type="protein sequence ID" value="KAE8931510.1"/>
    <property type="molecule type" value="Genomic_DNA"/>
</dbReference>
<feature type="region of interest" description="Disordered" evidence="1">
    <location>
        <begin position="1"/>
        <end position="44"/>
    </location>
</feature>
<evidence type="ECO:0000256" key="1">
    <source>
        <dbReference type="SAM" id="MobiDB-lite"/>
    </source>
</evidence>
<evidence type="ECO:0000313" key="12">
    <source>
        <dbReference type="Proteomes" id="UP000440732"/>
    </source>
</evidence>
<dbReference type="Proteomes" id="UP000437068">
    <property type="component" value="Unassembled WGS sequence"/>
</dbReference>
<protein>
    <submittedName>
        <fullName evidence="2">Uncharacterized protein</fullName>
    </submittedName>
</protein>
<evidence type="ECO:0000313" key="9">
    <source>
        <dbReference type="Proteomes" id="UP000433483"/>
    </source>
</evidence>
<evidence type="ECO:0000313" key="5">
    <source>
        <dbReference type="EMBL" id="KAE9195101.1"/>
    </source>
</evidence>
<name>A0A6A3EJS9_9STRA</name>
<dbReference type="Proteomes" id="UP000440732">
    <property type="component" value="Unassembled WGS sequence"/>
</dbReference>
<dbReference type="EMBL" id="QXGE01001299">
    <property type="protein sequence ID" value="KAE9294648.1"/>
    <property type="molecule type" value="Genomic_DNA"/>
</dbReference>
<feature type="compositionally biased region" description="Basic residues" evidence="1">
    <location>
        <begin position="22"/>
        <end position="40"/>
    </location>
</feature>
<evidence type="ECO:0000313" key="4">
    <source>
        <dbReference type="EMBL" id="KAE9128571.1"/>
    </source>
</evidence>
<dbReference type="EMBL" id="QXGA01001118">
    <property type="protein sequence ID" value="KAE9128571.1"/>
    <property type="molecule type" value="Genomic_DNA"/>
</dbReference>
<evidence type="ECO:0000313" key="2">
    <source>
        <dbReference type="EMBL" id="KAE8931510.1"/>
    </source>
</evidence>
<organism evidence="2 8">
    <name type="scientific">Phytophthora fragariae</name>
    <dbReference type="NCBI Taxonomy" id="53985"/>
    <lineage>
        <taxon>Eukaryota</taxon>
        <taxon>Sar</taxon>
        <taxon>Stramenopiles</taxon>
        <taxon>Oomycota</taxon>
        <taxon>Peronosporomycetes</taxon>
        <taxon>Peronosporales</taxon>
        <taxon>Peronosporaceae</taxon>
        <taxon>Phytophthora</taxon>
    </lineage>
</organism>
<dbReference type="AlphaFoldDB" id="A0A6A3EJS9"/>
<dbReference type="Proteomes" id="UP000440367">
    <property type="component" value="Unassembled WGS sequence"/>
</dbReference>
<evidence type="ECO:0000313" key="13">
    <source>
        <dbReference type="Proteomes" id="UP000441208"/>
    </source>
</evidence>